<organism evidence="1">
    <name type="scientific">Catillopecten margaritatus gill symbiont</name>
    <dbReference type="NCBI Taxonomy" id="3083288"/>
    <lineage>
        <taxon>Bacteria</taxon>
        <taxon>Pseudomonadati</taxon>
        <taxon>Pseudomonadota</taxon>
        <taxon>Gammaproteobacteria</taxon>
        <taxon>sulfur-oxidizing symbionts</taxon>
    </lineage>
</organism>
<name>A0AAU6PG48_9GAMM</name>
<dbReference type="EMBL" id="CP138327">
    <property type="protein sequence ID" value="WXT99988.1"/>
    <property type="molecule type" value="Genomic_DNA"/>
</dbReference>
<gene>
    <name evidence="1" type="ORF">Ctma_0694</name>
</gene>
<reference evidence="1" key="1">
    <citation type="submission" date="2023-10" db="EMBL/GenBank/DDBJ databases">
        <title>The first scallop-associated chemosynthetic bacterial symbiont.</title>
        <authorList>
            <person name="Lin Y.-T."/>
            <person name="Sun J."/>
            <person name="Ip J.C.-H."/>
            <person name="He X."/>
            <person name="Gao Z.-M."/>
            <person name="Perez M."/>
            <person name="Xu T."/>
            <person name="Qian P.-Y."/>
            <person name="Qiu J.-W."/>
        </authorList>
    </citation>
    <scope>NUCLEOTIDE SEQUENCE</scope>
    <source>
        <strain evidence="1">Gill1</strain>
    </source>
</reference>
<sequence>MMRSIHYFGKDYPIDSYGDSECITFNNTRFTIIENKEELLKRYDDDELEHLCINYPIDFNNNFLIDFNFKNCLFIRDIDIKEQSLSSYLFEGCQFEGTLRFIDCKFEASIFRGSVFKEIEIYFKENYDNEIFFVKCHFENKIKIRNFEWHEAIDGLLYEESQRNKAKLKTLELVGCTAGNEAYLRISYLKIDDFKIKNLRLPQHAELDIGDCHFKRMQLSNFRNVGQFKLYKINIFSNEKGSLFQIDNTSIGRTELQSVNLKSFDTVKMFDNIFTELNYTNIQWMNVIEVEQHNEKFDKESARKTSIHTLVYQAALDKAEKQRDAYRTLKNVALSNNDQVQASYFHAKEMENYQGSADSGDGDKEYRLSDKATLWLEKYTNRFDMKSGWSLILTLIFLYWALV</sequence>
<evidence type="ECO:0000313" key="1">
    <source>
        <dbReference type="EMBL" id="WXT99988.1"/>
    </source>
</evidence>
<protein>
    <recommendedName>
        <fullName evidence="2">Pentapeptide repeat-containing protein</fullName>
    </recommendedName>
</protein>
<proteinExistence type="predicted"/>
<dbReference type="AlphaFoldDB" id="A0AAU6PG48"/>
<accession>A0AAU6PG48</accession>
<evidence type="ECO:0008006" key="2">
    <source>
        <dbReference type="Google" id="ProtNLM"/>
    </source>
</evidence>